<keyword evidence="4" id="KW-1185">Reference proteome</keyword>
<feature type="region of interest" description="Disordered" evidence="1">
    <location>
        <begin position="178"/>
        <end position="219"/>
    </location>
</feature>
<dbReference type="EMBL" id="JAINUF010000016">
    <property type="protein sequence ID" value="KAJ8340740.1"/>
    <property type="molecule type" value="Genomic_DNA"/>
</dbReference>
<feature type="compositionally biased region" description="Basic and acidic residues" evidence="1">
    <location>
        <begin position="208"/>
        <end position="219"/>
    </location>
</feature>
<dbReference type="Pfam" id="PF13837">
    <property type="entry name" value="Myb_DNA-bind_4"/>
    <property type="match status" value="1"/>
</dbReference>
<evidence type="ECO:0000256" key="1">
    <source>
        <dbReference type="SAM" id="MobiDB-lite"/>
    </source>
</evidence>
<gene>
    <name evidence="3" type="ORF">SKAU_G00353730</name>
</gene>
<name>A0A9Q1IHH1_SYNKA</name>
<evidence type="ECO:0000259" key="2">
    <source>
        <dbReference type="Pfam" id="PF13837"/>
    </source>
</evidence>
<proteinExistence type="predicted"/>
<feature type="compositionally biased region" description="Low complexity" evidence="1">
    <location>
        <begin position="178"/>
        <end position="188"/>
    </location>
</feature>
<evidence type="ECO:0000313" key="3">
    <source>
        <dbReference type="EMBL" id="KAJ8340740.1"/>
    </source>
</evidence>
<protein>
    <recommendedName>
        <fullName evidence="2">Myb/SANT-like DNA-binding domain-containing protein</fullName>
    </recommendedName>
</protein>
<dbReference type="AlphaFoldDB" id="A0A9Q1IHH1"/>
<dbReference type="InterPro" id="IPR044822">
    <property type="entry name" value="Myb_DNA-bind_4"/>
</dbReference>
<sequence>MVNLVEAGDFQTITDSCQENTDAASSPSPSPVPRPANECFRKDQTLFLIDLMRQHIKTEGLPKTLKDRNARLKYAKANKKQLWKDAAEKLGSHFTQSFCPDKVARKWNTLVDAYKKVNDKNKTTGKGTIRFQLYSEMDDLLGGQHDVVFPVVGTSAGLEVCRPEALGHCSSVTAFADTASSPATTPTATPTPPRKRRRVDDEMMQFPRDSEETSRQRREETVAQLKSAQQGFQALMTKLLDKL</sequence>
<accession>A0A9Q1IHH1</accession>
<dbReference type="Proteomes" id="UP001152622">
    <property type="component" value="Chromosome 16"/>
</dbReference>
<dbReference type="OrthoDB" id="6723674at2759"/>
<organism evidence="3 4">
    <name type="scientific">Synaphobranchus kaupii</name>
    <name type="common">Kaup's arrowtooth eel</name>
    <dbReference type="NCBI Taxonomy" id="118154"/>
    <lineage>
        <taxon>Eukaryota</taxon>
        <taxon>Metazoa</taxon>
        <taxon>Chordata</taxon>
        <taxon>Craniata</taxon>
        <taxon>Vertebrata</taxon>
        <taxon>Euteleostomi</taxon>
        <taxon>Actinopterygii</taxon>
        <taxon>Neopterygii</taxon>
        <taxon>Teleostei</taxon>
        <taxon>Anguilliformes</taxon>
        <taxon>Synaphobranchidae</taxon>
        <taxon>Synaphobranchus</taxon>
    </lineage>
</organism>
<comment type="caution">
    <text evidence="3">The sequence shown here is derived from an EMBL/GenBank/DDBJ whole genome shotgun (WGS) entry which is preliminary data.</text>
</comment>
<evidence type="ECO:0000313" key="4">
    <source>
        <dbReference type="Proteomes" id="UP001152622"/>
    </source>
</evidence>
<reference evidence="3" key="1">
    <citation type="journal article" date="2023" name="Science">
        <title>Genome structures resolve the early diversification of teleost fishes.</title>
        <authorList>
            <person name="Parey E."/>
            <person name="Louis A."/>
            <person name="Montfort J."/>
            <person name="Bouchez O."/>
            <person name="Roques C."/>
            <person name="Iampietro C."/>
            <person name="Lluch J."/>
            <person name="Castinel A."/>
            <person name="Donnadieu C."/>
            <person name="Desvignes T."/>
            <person name="Floi Bucao C."/>
            <person name="Jouanno E."/>
            <person name="Wen M."/>
            <person name="Mejri S."/>
            <person name="Dirks R."/>
            <person name="Jansen H."/>
            <person name="Henkel C."/>
            <person name="Chen W.J."/>
            <person name="Zahm M."/>
            <person name="Cabau C."/>
            <person name="Klopp C."/>
            <person name="Thompson A.W."/>
            <person name="Robinson-Rechavi M."/>
            <person name="Braasch I."/>
            <person name="Lecointre G."/>
            <person name="Bobe J."/>
            <person name="Postlethwait J.H."/>
            <person name="Berthelot C."/>
            <person name="Roest Crollius H."/>
            <person name="Guiguen Y."/>
        </authorList>
    </citation>
    <scope>NUCLEOTIDE SEQUENCE</scope>
    <source>
        <strain evidence="3">WJC10195</strain>
    </source>
</reference>
<feature type="domain" description="Myb/SANT-like DNA-binding" evidence="2">
    <location>
        <begin position="39"/>
        <end position="140"/>
    </location>
</feature>